<feature type="region of interest" description="Disordered" evidence="1">
    <location>
        <begin position="22"/>
        <end position="152"/>
    </location>
</feature>
<feature type="compositionally biased region" description="Basic and acidic residues" evidence="1">
    <location>
        <begin position="102"/>
        <end position="113"/>
    </location>
</feature>
<feature type="compositionally biased region" description="Polar residues" evidence="1">
    <location>
        <begin position="114"/>
        <end position="125"/>
    </location>
</feature>
<comment type="caution">
    <text evidence="2">The sequence shown here is derived from an EMBL/GenBank/DDBJ whole genome shotgun (WGS) entry which is preliminary data.</text>
</comment>
<proteinExistence type="predicted"/>
<dbReference type="AlphaFoldDB" id="A0A286U419"/>
<feature type="compositionally biased region" description="Low complexity" evidence="1">
    <location>
        <begin position="141"/>
        <end position="152"/>
    </location>
</feature>
<feature type="compositionally biased region" description="Polar residues" evidence="1">
    <location>
        <begin position="41"/>
        <end position="71"/>
    </location>
</feature>
<gene>
    <name evidence="2" type="ORF">SCALIN_C45_0056</name>
</gene>
<evidence type="ECO:0000313" key="3">
    <source>
        <dbReference type="Proteomes" id="UP000218542"/>
    </source>
</evidence>
<accession>A0A286U419</accession>
<dbReference type="Proteomes" id="UP000218542">
    <property type="component" value="Unassembled WGS sequence"/>
</dbReference>
<evidence type="ECO:0000256" key="1">
    <source>
        <dbReference type="SAM" id="MobiDB-lite"/>
    </source>
</evidence>
<protein>
    <submittedName>
        <fullName evidence="2">Membrane-fusion protein</fullName>
    </submittedName>
</protein>
<dbReference type="EMBL" id="BAOS01000045">
    <property type="protein sequence ID" value="GAX62898.1"/>
    <property type="molecule type" value="Genomic_DNA"/>
</dbReference>
<feature type="compositionally biased region" description="Acidic residues" evidence="1">
    <location>
        <begin position="27"/>
        <end position="38"/>
    </location>
</feature>
<feature type="compositionally biased region" description="Polar residues" evidence="1">
    <location>
        <begin position="87"/>
        <end position="101"/>
    </location>
</feature>
<evidence type="ECO:0000313" key="2">
    <source>
        <dbReference type="EMBL" id="GAX62898.1"/>
    </source>
</evidence>
<dbReference type="Gene3D" id="3.40.50.10610">
    <property type="entry name" value="ABC-type transport auxiliary lipoprotein component"/>
    <property type="match status" value="1"/>
</dbReference>
<reference evidence="3" key="1">
    <citation type="journal article" date="2017" name="Environ. Microbiol. Rep.">
        <title>Genetic Diversity of Marine Anaerobic Ammonium-Oxidizing Bacteria as Revealed by Genomic and Proteomic Analyses of 'Candidatus Scalindua japonica'.</title>
        <authorList>
            <person name="Oshiki M."/>
            <person name="Mizuto K."/>
            <person name="Kimura Z."/>
            <person name="Kindaichi T."/>
            <person name="Satoh H."/>
            <person name="Okabe S."/>
        </authorList>
    </citation>
    <scope>NUCLEOTIDE SEQUENCE [LARGE SCALE GENOMIC DNA]</scope>
    <source>
        <strain evidence="3">husup-a2</strain>
    </source>
</reference>
<keyword evidence="3" id="KW-1185">Reference proteome</keyword>
<name>A0A286U419_9BACT</name>
<organism evidence="2 3">
    <name type="scientific">Candidatus Scalindua japonica</name>
    <dbReference type="NCBI Taxonomy" id="1284222"/>
    <lineage>
        <taxon>Bacteria</taxon>
        <taxon>Pseudomonadati</taxon>
        <taxon>Planctomycetota</taxon>
        <taxon>Candidatus Brocadiia</taxon>
        <taxon>Candidatus Brocadiales</taxon>
        <taxon>Candidatus Scalinduaceae</taxon>
        <taxon>Candidatus Scalindua</taxon>
    </lineage>
</organism>
<sequence length="634" mass="70612">MIVPLYGCKDGIKAFVKNRTGSSGIYDEADSSDEDDFFSDTGGSNNEDGAGYRNNTSSVNRDSVSKTSYNTKGFGRRRRSVIESEKSTAVTHSQNISLTNDTENRNRNLKKDNNGPQLANKTKSVIINKHPDSTARSNPLNASGRSNNGSASVENKIKGLVTQIAMAVPATEKLKISIVEFSNFHGETTDFTTYLYEELVTLFSSNPKFEVVGSTSKIGKKSAKIDAIVTGSVMGLEDNVKVNARLMLKRTGMIVTAVSTSLPKDKAIERLMEKKHKAISVKSEGDDLYSKIDDLAGQIVNCLQQGRKYKLVLLEFTDMNGKTSTFSKFLFQELVTRLFLANNKKIEIVDNNIINEFIKEHHISLQELPYPESSKKLAESLGVNCIVKGVITDLGNSIKLNTRVITAETGSMFGVAAVDIEKDEKLAKLLSEKHKVASFDTGKIETKIDVDIKEEHASLGAADYGTVFFEEDFTNYDDGQPLQVWGEGLVVRKDESDKYFLTSDVDDFSVASRDIQFPDEFSFEFEVKGSTKYWSSIRFKDSDGSVFSVSFRLFQDVLSITFPGPKQVKTEIDVNNYCKIKIVRKNKLYELHTNDSLLIVGSYSKYKTFNSFEIHSAFNRFQFAGFVANNLVEN</sequence>